<evidence type="ECO:0000259" key="1">
    <source>
        <dbReference type="Pfam" id="PF14300"/>
    </source>
</evidence>
<proteinExistence type="predicted"/>
<dbReference type="InterPro" id="IPR025402">
    <property type="entry name" value="DMP19_C"/>
</dbReference>
<reference evidence="2" key="1">
    <citation type="journal article" date="2021" name="PeerJ">
        <title>Extensive microbial diversity within the chicken gut microbiome revealed by metagenomics and culture.</title>
        <authorList>
            <person name="Gilroy R."/>
            <person name="Ravi A."/>
            <person name="Getino M."/>
            <person name="Pursley I."/>
            <person name="Horton D.L."/>
            <person name="Alikhan N.F."/>
            <person name="Baker D."/>
            <person name="Gharbi K."/>
            <person name="Hall N."/>
            <person name="Watson M."/>
            <person name="Adriaenssens E.M."/>
            <person name="Foster-Nyarko E."/>
            <person name="Jarju S."/>
            <person name="Secka A."/>
            <person name="Antonio M."/>
            <person name="Oren A."/>
            <person name="Chaudhuri R.R."/>
            <person name="La Ragione R."/>
            <person name="Hildebrand F."/>
            <person name="Pallen M.J."/>
        </authorList>
    </citation>
    <scope>NUCLEOTIDE SEQUENCE</scope>
    <source>
        <strain evidence="2">ChiHecec3B27-8219</strain>
    </source>
</reference>
<dbReference type="Proteomes" id="UP000824055">
    <property type="component" value="Unassembled WGS sequence"/>
</dbReference>
<dbReference type="EMBL" id="DXBE01000008">
    <property type="protein sequence ID" value="HIZ68409.1"/>
    <property type="molecule type" value="Genomic_DNA"/>
</dbReference>
<comment type="caution">
    <text evidence="2">The sequence shown here is derived from an EMBL/GenBank/DDBJ whole genome shotgun (WGS) entry which is preliminary data.</text>
</comment>
<accession>A0A9D2JWE4</accession>
<gene>
    <name evidence="2" type="ORF">H9966_00730</name>
</gene>
<evidence type="ECO:0000313" key="3">
    <source>
        <dbReference type="Proteomes" id="UP000824055"/>
    </source>
</evidence>
<evidence type="ECO:0000313" key="2">
    <source>
        <dbReference type="EMBL" id="HIZ68409.1"/>
    </source>
</evidence>
<sequence length="170" mass="19326">MEIKIEDAALRQAAASGMDEFVEAVRGAILDAIGGQLTAQNMGELNAEQITLLAWGILHEEMMDGGMVQLIYNGYGPFIFLNPTARAFREWGLGDLYRLLNRGHKFYNRHRQLLESDCDDEAFMALYEQCPEFDDLDDEFVENEEEWTGLVAHYVDEHLGNFVTIVNSQD</sequence>
<reference evidence="2" key="2">
    <citation type="submission" date="2021-04" db="EMBL/GenBank/DDBJ databases">
        <authorList>
            <person name="Gilroy R."/>
        </authorList>
    </citation>
    <scope>NUCLEOTIDE SEQUENCE</scope>
    <source>
        <strain evidence="2">ChiHecec3B27-8219</strain>
    </source>
</reference>
<protein>
    <submittedName>
        <fullName evidence="2">DMP19 family protein</fullName>
    </submittedName>
</protein>
<organism evidence="2 3">
    <name type="scientific">Candidatus Prevotella avicola</name>
    <dbReference type="NCBI Taxonomy" id="2838738"/>
    <lineage>
        <taxon>Bacteria</taxon>
        <taxon>Pseudomonadati</taxon>
        <taxon>Bacteroidota</taxon>
        <taxon>Bacteroidia</taxon>
        <taxon>Bacteroidales</taxon>
        <taxon>Prevotellaceae</taxon>
        <taxon>Prevotella</taxon>
    </lineage>
</organism>
<name>A0A9D2JWE4_9BACT</name>
<feature type="domain" description="DNA mimic protein DMP19 C-terminal" evidence="1">
    <location>
        <begin position="44"/>
        <end position="158"/>
    </location>
</feature>
<dbReference type="Pfam" id="PF14300">
    <property type="entry name" value="DMP19"/>
    <property type="match status" value="1"/>
</dbReference>
<dbReference type="AlphaFoldDB" id="A0A9D2JWE4"/>
<dbReference type="Gene3D" id="1.20.1420.60">
    <property type="match status" value="1"/>
</dbReference>